<dbReference type="EMBL" id="CAJHJT010000056">
    <property type="protein sequence ID" value="CAD7014066.1"/>
    <property type="molecule type" value="Genomic_DNA"/>
</dbReference>
<comment type="caution">
    <text evidence="1">The sequence shown here is derived from an EMBL/GenBank/DDBJ whole genome shotgun (WGS) entry which is preliminary data.</text>
</comment>
<proteinExistence type="predicted"/>
<feature type="non-terminal residue" evidence="1">
    <location>
        <position position="1"/>
    </location>
</feature>
<reference evidence="1" key="1">
    <citation type="submission" date="2020-11" db="EMBL/GenBank/DDBJ databases">
        <authorList>
            <person name="Whitehead M."/>
        </authorList>
    </citation>
    <scope>NUCLEOTIDE SEQUENCE</scope>
    <source>
        <strain evidence="1">EGII</strain>
    </source>
</reference>
<sequence>GKAMLSTRLNNFKDDFADIAEIPDYDEEQSLLTAVDNNTDLGMQIIIETQLKELETS</sequence>
<organism evidence="1 2">
    <name type="scientific">Ceratitis capitata</name>
    <name type="common">Mediterranean fruit fly</name>
    <name type="synonym">Tephritis capitata</name>
    <dbReference type="NCBI Taxonomy" id="7213"/>
    <lineage>
        <taxon>Eukaryota</taxon>
        <taxon>Metazoa</taxon>
        <taxon>Ecdysozoa</taxon>
        <taxon>Arthropoda</taxon>
        <taxon>Hexapoda</taxon>
        <taxon>Insecta</taxon>
        <taxon>Pterygota</taxon>
        <taxon>Neoptera</taxon>
        <taxon>Endopterygota</taxon>
        <taxon>Diptera</taxon>
        <taxon>Brachycera</taxon>
        <taxon>Muscomorpha</taxon>
        <taxon>Tephritoidea</taxon>
        <taxon>Tephritidae</taxon>
        <taxon>Ceratitis</taxon>
        <taxon>Ceratitis</taxon>
    </lineage>
</organism>
<dbReference type="AlphaFoldDB" id="A0A811VFB7"/>
<evidence type="ECO:0000313" key="2">
    <source>
        <dbReference type="Proteomes" id="UP000606786"/>
    </source>
</evidence>
<evidence type="ECO:0000313" key="1">
    <source>
        <dbReference type="EMBL" id="CAD7014066.1"/>
    </source>
</evidence>
<gene>
    <name evidence="1" type="ORF">CCAP1982_LOCUS22074</name>
</gene>
<dbReference type="Proteomes" id="UP000606786">
    <property type="component" value="Unassembled WGS sequence"/>
</dbReference>
<accession>A0A811VFB7</accession>
<name>A0A811VFB7_CERCA</name>
<keyword evidence="2" id="KW-1185">Reference proteome</keyword>
<protein>
    <submittedName>
        <fullName evidence="1">(Mediterranean fruit fly) hypothetical protein</fullName>
    </submittedName>
</protein>